<dbReference type="SMART" id="SM00270">
    <property type="entry name" value="ChtBD1"/>
    <property type="match status" value="1"/>
</dbReference>
<dbReference type="SMR" id="A0A803KVD9"/>
<feature type="domain" description="Chitin-binding type-1" evidence="4">
    <location>
        <begin position="24"/>
        <end position="59"/>
    </location>
</feature>
<dbReference type="InterPro" id="IPR018371">
    <property type="entry name" value="Chitin-binding_1_CS"/>
</dbReference>
<dbReference type="EnsemblPlants" id="AUR62002998-RA">
    <property type="protein sequence ID" value="AUR62002998-RA:cds"/>
    <property type="gene ID" value="AUR62002998"/>
</dbReference>
<feature type="chain" id="PRO_5035414163" description="Chitin-binding type-1 domain-containing protein" evidence="3">
    <location>
        <begin position="22"/>
        <end position="84"/>
    </location>
</feature>
<evidence type="ECO:0000259" key="4">
    <source>
        <dbReference type="SMART" id="SM00270"/>
    </source>
</evidence>
<dbReference type="CDD" id="cd00035">
    <property type="entry name" value="ChtBD1"/>
    <property type="match status" value="1"/>
</dbReference>
<dbReference type="Pfam" id="PF00187">
    <property type="entry name" value="Chitin_bind_1"/>
    <property type="match status" value="1"/>
</dbReference>
<evidence type="ECO:0000256" key="1">
    <source>
        <dbReference type="ARBA" id="ARBA00022669"/>
    </source>
</evidence>
<feature type="signal peptide" evidence="3">
    <location>
        <begin position="1"/>
        <end position="21"/>
    </location>
</feature>
<keyword evidence="1" id="KW-0147">Chitin-binding</keyword>
<dbReference type="GO" id="GO:0008061">
    <property type="term" value="F:chitin binding"/>
    <property type="evidence" value="ECO:0007669"/>
    <property type="project" value="UniProtKB-KW"/>
</dbReference>
<keyword evidence="2" id="KW-1015">Disulfide bond</keyword>
<evidence type="ECO:0000313" key="5">
    <source>
        <dbReference type="EnsemblPlants" id="AUR62002997-RA:cds"/>
    </source>
</evidence>
<accession>A0A803KVE0</accession>
<accession>A0A803KVD9</accession>
<name>A0A803KVD9_CHEQI</name>
<dbReference type="Proteomes" id="UP000596660">
    <property type="component" value="Unplaced"/>
</dbReference>
<dbReference type="InterPro" id="IPR001002">
    <property type="entry name" value="Chitin-bd_1"/>
</dbReference>
<dbReference type="OMA" id="MMVATSM"/>
<organism evidence="5 6">
    <name type="scientific">Chenopodium quinoa</name>
    <name type="common">Quinoa</name>
    <dbReference type="NCBI Taxonomy" id="63459"/>
    <lineage>
        <taxon>Eukaryota</taxon>
        <taxon>Viridiplantae</taxon>
        <taxon>Streptophyta</taxon>
        <taxon>Embryophyta</taxon>
        <taxon>Tracheophyta</taxon>
        <taxon>Spermatophyta</taxon>
        <taxon>Magnoliopsida</taxon>
        <taxon>eudicotyledons</taxon>
        <taxon>Gunneridae</taxon>
        <taxon>Pentapetalae</taxon>
        <taxon>Caryophyllales</taxon>
        <taxon>Chenopodiaceae</taxon>
        <taxon>Chenopodioideae</taxon>
        <taxon>Atripliceae</taxon>
        <taxon>Chenopodium</taxon>
    </lineage>
</organism>
<dbReference type="PROSITE" id="PS00026">
    <property type="entry name" value="CHIT_BIND_I_1"/>
    <property type="match status" value="1"/>
</dbReference>
<dbReference type="AlphaFoldDB" id="A0A803KVD9"/>
<evidence type="ECO:0000313" key="6">
    <source>
        <dbReference type="Proteomes" id="UP000596660"/>
    </source>
</evidence>
<evidence type="ECO:0000256" key="2">
    <source>
        <dbReference type="ARBA" id="ARBA00023157"/>
    </source>
</evidence>
<sequence length="84" mass="8868">MMKSFVIMMVMMSLMVGTSMASGECNMYGRCPAGYCCSKYGYCGVGPAYCGDAEMQVAHPSANATDLPQARKVRAAPVVGVKTP</sequence>
<dbReference type="Gramene" id="AUR62002998-RA">
    <property type="protein sequence ID" value="AUR62002998-RA:cds"/>
    <property type="gene ID" value="AUR62002998"/>
</dbReference>
<dbReference type="EnsemblPlants" id="AUR62002997-RA">
    <property type="protein sequence ID" value="AUR62002997-RA:cds"/>
    <property type="gene ID" value="AUR62002997"/>
</dbReference>
<dbReference type="Gramene" id="AUR62002997-RA">
    <property type="protein sequence ID" value="AUR62002997-RA:cds"/>
    <property type="gene ID" value="AUR62002997"/>
</dbReference>
<protein>
    <recommendedName>
        <fullName evidence="4">Chitin-binding type-1 domain-containing protein</fullName>
    </recommendedName>
</protein>
<keyword evidence="3" id="KW-0732">Signal</keyword>
<dbReference type="SUPFAM" id="SSF57016">
    <property type="entry name" value="Plant lectins/antimicrobial peptides"/>
    <property type="match status" value="1"/>
</dbReference>
<reference evidence="5" key="2">
    <citation type="submission" date="2021-03" db="UniProtKB">
        <authorList>
            <consortium name="EnsemblPlants"/>
        </authorList>
    </citation>
    <scope>IDENTIFICATION</scope>
</reference>
<evidence type="ECO:0000256" key="3">
    <source>
        <dbReference type="SAM" id="SignalP"/>
    </source>
</evidence>
<dbReference type="InterPro" id="IPR036861">
    <property type="entry name" value="Endochitinase-like_sf"/>
</dbReference>
<keyword evidence="6" id="KW-1185">Reference proteome</keyword>
<dbReference type="Gene3D" id="3.30.60.10">
    <property type="entry name" value="Endochitinase-like"/>
    <property type="match status" value="1"/>
</dbReference>
<proteinExistence type="predicted"/>
<reference evidence="5" key="1">
    <citation type="journal article" date="2017" name="Nature">
        <title>The genome of Chenopodium quinoa.</title>
        <authorList>
            <person name="Jarvis D.E."/>
            <person name="Ho Y.S."/>
            <person name="Lightfoot D.J."/>
            <person name="Schmoeckel S.M."/>
            <person name="Li B."/>
            <person name="Borm T.J.A."/>
            <person name="Ohyanagi H."/>
            <person name="Mineta K."/>
            <person name="Michell C.T."/>
            <person name="Saber N."/>
            <person name="Kharbatia N.M."/>
            <person name="Rupper R.R."/>
            <person name="Sharp A.R."/>
            <person name="Dally N."/>
            <person name="Boughton B.A."/>
            <person name="Woo Y.H."/>
            <person name="Gao G."/>
            <person name="Schijlen E.G.W.M."/>
            <person name="Guo X."/>
            <person name="Momin A.A."/>
            <person name="Negrao S."/>
            <person name="Al-Babili S."/>
            <person name="Gehring C."/>
            <person name="Roessner U."/>
            <person name="Jung C."/>
            <person name="Murphy K."/>
            <person name="Arold S.T."/>
            <person name="Gojobori T."/>
            <person name="van der Linden C.G."/>
            <person name="van Loo E.N."/>
            <person name="Jellen E.N."/>
            <person name="Maughan P.J."/>
            <person name="Tester M."/>
        </authorList>
    </citation>
    <scope>NUCLEOTIDE SEQUENCE [LARGE SCALE GENOMIC DNA]</scope>
    <source>
        <strain evidence="5">cv. PI 614886</strain>
    </source>
</reference>